<dbReference type="Gene3D" id="3.40.190.10">
    <property type="entry name" value="Periplasmic binding protein-like II"/>
    <property type="match status" value="2"/>
</dbReference>
<evidence type="ECO:0000313" key="7">
    <source>
        <dbReference type="Proteomes" id="UP000020595"/>
    </source>
</evidence>
<accession>A0A009I5R5</accession>
<dbReference type="Proteomes" id="UP000020595">
    <property type="component" value="Unassembled WGS sequence"/>
</dbReference>
<organism evidence="6 7">
    <name type="scientific">Acinetobacter baumannii (strain 1295743)</name>
    <dbReference type="NCBI Taxonomy" id="1310613"/>
    <lineage>
        <taxon>Bacteria</taxon>
        <taxon>Pseudomonadati</taxon>
        <taxon>Pseudomonadota</taxon>
        <taxon>Gammaproteobacteria</taxon>
        <taxon>Moraxellales</taxon>
        <taxon>Moraxellaceae</taxon>
        <taxon>Acinetobacter</taxon>
        <taxon>Acinetobacter calcoaceticus/baumannii complex</taxon>
    </lineage>
</organism>
<dbReference type="Pfam" id="PF03466">
    <property type="entry name" value="LysR_substrate"/>
    <property type="match status" value="1"/>
</dbReference>
<name>A0A009I5R5_ACIB9</name>
<keyword evidence="3" id="KW-0238">DNA-binding</keyword>
<evidence type="ECO:0000256" key="4">
    <source>
        <dbReference type="ARBA" id="ARBA00023163"/>
    </source>
</evidence>
<comment type="caution">
    <text evidence="6">The sequence shown here is derived from an EMBL/GenBank/DDBJ whole genome shotgun (WGS) entry which is preliminary data.</text>
</comment>
<dbReference type="Pfam" id="PF00126">
    <property type="entry name" value="HTH_1"/>
    <property type="match status" value="1"/>
</dbReference>
<dbReference type="SUPFAM" id="SSF46785">
    <property type="entry name" value="Winged helix' DNA-binding domain"/>
    <property type="match status" value="1"/>
</dbReference>
<feature type="domain" description="HTH lysR-type" evidence="5">
    <location>
        <begin position="1"/>
        <end position="61"/>
    </location>
</feature>
<comment type="similarity">
    <text evidence="1">Belongs to the LysR transcriptional regulatory family.</text>
</comment>
<dbReference type="GO" id="GO:0003700">
    <property type="term" value="F:DNA-binding transcription factor activity"/>
    <property type="evidence" value="ECO:0007669"/>
    <property type="project" value="InterPro"/>
</dbReference>
<dbReference type="Gene3D" id="1.10.10.10">
    <property type="entry name" value="Winged helix-like DNA-binding domain superfamily/Winged helix DNA-binding domain"/>
    <property type="match status" value="1"/>
</dbReference>
<keyword evidence="4" id="KW-0804">Transcription</keyword>
<sequence length="298" mass="33778">MNLEVRWVEDLLTLERERSISKAAEKRFISQSAFTRRIQQIEEMIGAEVIIRNNKNNIEFTDIGRILLVMSKNIEKQVEETAKLIKNIKNETESTIRFCVVHSLASGFLTTFLKKFPTLIRDLKIEIVATNSGEGLSLLKEGACDFMICYADKSNIRKVGDDILSGIKIAETVIVPVSATEPDHSPKHTIQSNFALLAYSKHAYLRKLVDQLIEGKLVYKTLYETDNATNLKELVLQGLGVAWIPKINVEEDLAAGKLVILDQQEYCLAQDIYIFKNNLSDNKSVQKIWNGFKGQQDL</sequence>
<dbReference type="InterPro" id="IPR036390">
    <property type="entry name" value="WH_DNA-bd_sf"/>
</dbReference>
<evidence type="ECO:0000256" key="3">
    <source>
        <dbReference type="ARBA" id="ARBA00023125"/>
    </source>
</evidence>
<dbReference type="EMBL" id="JEWH01000020">
    <property type="protein sequence ID" value="EXB05831.1"/>
    <property type="molecule type" value="Genomic_DNA"/>
</dbReference>
<dbReference type="InterPro" id="IPR005119">
    <property type="entry name" value="LysR_subst-bd"/>
</dbReference>
<dbReference type="SUPFAM" id="SSF53850">
    <property type="entry name" value="Periplasmic binding protein-like II"/>
    <property type="match status" value="1"/>
</dbReference>
<gene>
    <name evidence="6" type="ORF">J512_1912</name>
</gene>
<dbReference type="CDD" id="cd05466">
    <property type="entry name" value="PBP2_LTTR_substrate"/>
    <property type="match status" value="1"/>
</dbReference>
<dbReference type="AlphaFoldDB" id="A0A009I5R5"/>
<dbReference type="InterPro" id="IPR000847">
    <property type="entry name" value="LysR_HTH_N"/>
</dbReference>
<dbReference type="PANTHER" id="PTHR30126:SF2">
    <property type="entry name" value="HTH-TYPE TRANSCRIPTIONAL REGULATOR YJIE"/>
    <property type="match status" value="1"/>
</dbReference>
<dbReference type="RefSeq" id="WP_001047847.1">
    <property type="nucleotide sequence ID" value="NZ_JEWH01000020.1"/>
</dbReference>
<dbReference type="PROSITE" id="PS50931">
    <property type="entry name" value="HTH_LYSR"/>
    <property type="match status" value="1"/>
</dbReference>
<dbReference type="GO" id="GO:0000976">
    <property type="term" value="F:transcription cis-regulatory region binding"/>
    <property type="evidence" value="ECO:0007669"/>
    <property type="project" value="TreeGrafter"/>
</dbReference>
<keyword evidence="2" id="KW-0805">Transcription regulation</keyword>
<dbReference type="PANTHER" id="PTHR30126">
    <property type="entry name" value="HTH-TYPE TRANSCRIPTIONAL REGULATOR"/>
    <property type="match status" value="1"/>
</dbReference>
<proteinExistence type="inferred from homology"/>
<dbReference type="InterPro" id="IPR036388">
    <property type="entry name" value="WH-like_DNA-bd_sf"/>
</dbReference>
<protein>
    <submittedName>
        <fullName evidence="6">Bacterial regulatory helix-turn-helix, lysR family protein</fullName>
    </submittedName>
</protein>
<dbReference type="PATRIC" id="fig|1310613.3.peg.1834"/>
<evidence type="ECO:0000256" key="1">
    <source>
        <dbReference type="ARBA" id="ARBA00009437"/>
    </source>
</evidence>
<evidence type="ECO:0000259" key="5">
    <source>
        <dbReference type="PROSITE" id="PS50931"/>
    </source>
</evidence>
<evidence type="ECO:0000313" key="6">
    <source>
        <dbReference type="EMBL" id="EXB05831.1"/>
    </source>
</evidence>
<reference evidence="6 7" key="1">
    <citation type="submission" date="2014-02" db="EMBL/GenBank/DDBJ databases">
        <title>Comparative genomics and transcriptomics to identify genetic mechanisms underlying the emergence of carbapenem resistant Acinetobacter baumannii (CRAb).</title>
        <authorList>
            <person name="Harris A.D."/>
            <person name="Johnson K.J."/>
            <person name="George J."/>
            <person name="Shefchek K."/>
            <person name="Daugherty S.C."/>
            <person name="Parankush S."/>
            <person name="Sadzewicz L."/>
            <person name="Tallon L."/>
            <person name="Sengamalay N."/>
            <person name="Hazen T.H."/>
            <person name="Rasko D.A."/>
        </authorList>
    </citation>
    <scope>NUCLEOTIDE SEQUENCE [LARGE SCALE GENOMIC DNA]</scope>
    <source>
        <strain evidence="6 7">1295743</strain>
    </source>
</reference>
<evidence type="ECO:0000256" key="2">
    <source>
        <dbReference type="ARBA" id="ARBA00023015"/>
    </source>
</evidence>